<dbReference type="OMA" id="ERSHKHD"/>
<comment type="similarity">
    <text evidence="2 7">Belongs to the PRP38 family.</text>
</comment>
<proteinExistence type="inferred from homology"/>
<dbReference type="Gene3D" id="2.30.30.140">
    <property type="match status" value="1"/>
</dbReference>
<evidence type="ECO:0000313" key="9">
    <source>
        <dbReference type="EMBL" id="EED89890.1"/>
    </source>
</evidence>
<dbReference type="AlphaFoldDB" id="B8C9N6"/>
<dbReference type="Pfam" id="PF03371">
    <property type="entry name" value="PRP38"/>
    <property type="match status" value="1"/>
</dbReference>
<evidence type="ECO:0000256" key="8">
    <source>
        <dbReference type="SAM" id="MobiDB-lite"/>
    </source>
</evidence>
<dbReference type="KEGG" id="tps:THAPSDRAFT_8500"/>
<name>B8C9N6_THAPS</name>
<organism evidence="9 10">
    <name type="scientific">Thalassiosira pseudonana</name>
    <name type="common">Marine diatom</name>
    <name type="synonym">Cyclotella nana</name>
    <dbReference type="NCBI Taxonomy" id="35128"/>
    <lineage>
        <taxon>Eukaryota</taxon>
        <taxon>Sar</taxon>
        <taxon>Stramenopiles</taxon>
        <taxon>Ochrophyta</taxon>
        <taxon>Bacillariophyta</taxon>
        <taxon>Coscinodiscophyceae</taxon>
        <taxon>Thalassiosirophycidae</taxon>
        <taxon>Thalassiosirales</taxon>
        <taxon>Thalassiosiraceae</taxon>
        <taxon>Thalassiosira</taxon>
    </lineage>
</organism>
<dbReference type="GeneID" id="7446881"/>
<keyword evidence="3 7" id="KW-0507">mRNA processing</keyword>
<dbReference type="InParanoid" id="B8C9N6"/>
<dbReference type="STRING" id="35128.B8C9N6"/>
<reference evidence="9 10" key="1">
    <citation type="journal article" date="2004" name="Science">
        <title>The genome of the diatom Thalassiosira pseudonana: ecology, evolution, and metabolism.</title>
        <authorList>
            <person name="Armbrust E.V."/>
            <person name="Berges J.A."/>
            <person name="Bowler C."/>
            <person name="Green B.R."/>
            <person name="Martinez D."/>
            <person name="Putnam N.H."/>
            <person name="Zhou S."/>
            <person name="Allen A.E."/>
            <person name="Apt K.E."/>
            <person name="Bechner M."/>
            <person name="Brzezinski M.A."/>
            <person name="Chaal B.K."/>
            <person name="Chiovitti A."/>
            <person name="Davis A.K."/>
            <person name="Demarest M.S."/>
            <person name="Detter J.C."/>
            <person name="Glavina T."/>
            <person name="Goodstein D."/>
            <person name="Hadi M.Z."/>
            <person name="Hellsten U."/>
            <person name="Hildebrand M."/>
            <person name="Jenkins B.D."/>
            <person name="Jurka J."/>
            <person name="Kapitonov V.V."/>
            <person name="Kroger N."/>
            <person name="Lau W.W."/>
            <person name="Lane T.W."/>
            <person name="Larimer F.W."/>
            <person name="Lippmeier J.C."/>
            <person name="Lucas S."/>
            <person name="Medina M."/>
            <person name="Montsant A."/>
            <person name="Obornik M."/>
            <person name="Parker M.S."/>
            <person name="Palenik B."/>
            <person name="Pazour G.J."/>
            <person name="Richardson P.M."/>
            <person name="Rynearson T.A."/>
            <person name="Saito M.A."/>
            <person name="Schwartz D.C."/>
            <person name="Thamatrakoln K."/>
            <person name="Valentin K."/>
            <person name="Vardi A."/>
            <person name="Wilkerson F.P."/>
            <person name="Rokhsar D.S."/>
        </authorList>
    </citation>
    <scope>NUCLEOTIDE SEQUENCE [LARGE SCALE GENOMIC DNA]</scope>
    <source>
        <strain evidence="9 10">CCMP1335</strain>
    </source>
</reference>
<sequence length="483" mass="56024">MSRSALWRQEANVKDRERKAEECFRVAIEEGRACHPKGLIPLACPDDTFNIHPMLLQNIAKSPYFQKCCEKLGDWNTLVDEIYYEVKHMEPWTAGASKSPSTAFCLLLRLFTLRCTEKQMSLMLEHVDSPYIRCIGFLYLRYAAEPSTLWSWYEQYLYDEEPVQIRQGKADTTVGEYIRSLLEDLEYYGTRLPRLPLTLERQFKVKLLQAERVEERAKQHEKNTAAMEYFQKLGSRLQALYGDEENPVTWYDAVVDRVILRDAESGELLKRPKFQVTFPEYGNTEIVTLGEVDLPGSHTAGSAPASGSDVRSPVRRGDERDRGRGYRYDERDRGRGRYSDDRRRGSRDFDRRDIRSDERDYPDSRRLERSRSRDREGFSPSNDVRAKVREAEERELMEEVLRREREKSAAKGKSYASRPTSFKDSLGDRVESRHKVDAEWKPPPKPRADVQDSKPAAAPVVKKTAAELAAIEDKKRRLLAKYG</sequence>
<dbReference type="PaxDb" id="35128-Thaps8500"/>
<evidence type="ECO:0000256" key="1">
    <source>
        <dbReference type="ARBA" id="ARBA00004123"/>
    </source>
</evidence>
<dbReference type="RefSeq" id="XP_002292694.1">
    <property type="nucleotide sequence ID" value="XM_002292658.1"/>
</dbReference>
<dbReference type="EMBL" id="CM000646">
    <property type="protein sequence ID" value="EED89890.1"/>
    <property type="molecule type" value="Genomic_DNA"/>
</dbReference>
<evidence type="ECO:0000256" key="6">
    <source>
        <dbReference type="ARBA" id="ARBA00023242"/>
    </source>
</evidence>
<dbReference type="HOGENOM" id="CLU_034151_5_0_1"/>
<evidence type="ECO:0000256" key="4">
    <source>
        <dbReference type="ARBA" id="ARBA00022728"/>
    </source>
</evidence>
<feature type="compositionally biased region" description="Basic and acidic residues" evidence="8">
    <location>
        <begin position="315"/>
        <end position="377"/>
    </location>
</feature>
<keyword evidence="6 7" id="KW-0539">Nucleus</keyword>
<feature type="region of interest" description="Disordered" evidence="8">
    <location>
        <begin position="293"/>
        <end position="461"/>
    </location>
</feature>
<accession>B8C9N6</accession>
<evidence type="ECO:0000313" key="10">
    <source>
        <dbReference type="Proteomes" id="UP000001449"/>
    </source>
</evidence>
<comment type="subcellular location">
    <subcellularLocation>
        <location evidence="1 7">Nucleus</location>
    </subcellularLocation>
</comment>
<evidence type="ECO:0000256" key="2">
    <source>
        <dbReference type="ARBA" id="ARBA00006164"/>
    </source>
</evidence>
<feature type="compositionally biased region" description="Basic and acidic residues" evidence="8">
    <location>
        <begin position="425"/>
        <end position="452"/>
    </location>
</feature>
<protein>
    <recommendedName>
        <fullName evidence="7">Pre-mRNA-splicing factor 38</fullName>
    </recommendedName>
</protein>
<dbReference type="GO" id="GO:0000398">
    <property type="term" value="P:mRNA splicing, via spliceosome"/>
    <property type="evidence" value="ECO:0007669"/>
    <property type="project" value="UniProtKB-UniRule"/>
</dbReference>
<dbReference type="eggNOG" id="KOG2888">
    <property type="taxonomic scope" value="Eukaryota"/>
</dbReference>
<dbReference type="Proteomes" id="UP000001449">
    <property type="component" value="Chromosome 10"/>
</dbReference>
<dbReference type="InterPro" id="IPR005037">
    <property type="entry name" value="PRP38"/>
</dbReference>
<evidence type="ECO:0000256" key="3">
    <source>
        <dbReference type="ARBA" id="ARBA00022664"/>
    </source>
</evidence>
<dbReference type="PANTHER" id="PTHR23142">
    <property type="entry name" value="PRE-MRNA-SPLICING FACTOR 38A-RELATED"/>
    <property type="match status" value="1"/>
</dbReference>
<reference evidence="9 10" key="2">
    <citation type="journal article" date="2008" name="Nature">
        <title>The Phaeodactylum genome reveals the evolutionary history of diatom genomes.</title>
        <authorList>
            <person name="Bowler C."/>
            <person name="Allen A.E."/>
            <person name="Badger J.H."/>
            <person name="Grimwood J."/>
            <person name="Jabbari K."/>
            <person name="Kuo A."/>
            <person name="Maheswari U."/>
            <person name="Martens C."/>
            <person name="Maumus F."/>
            <person name="Otillar R.P."/>
            <person name="Rayko E."/>
            <person name="Salamov A."/>
            <person name="Vandepoele K."/>
            <person name="Beszteri B."/>
            <person name="Gruber A."/>
            <person name="Heijde M."/>
            <person name="Katinka M."/>
            <person name="Mock T."/>
            <person name="Valentin K."/>
            <person name="Verret F."/>
            <person name="Berges J.A."/>
            <person name="Brownlee C."/>
            <person name="Cadoret J.P."/>
            <person name="Chiovitti A."/>
            <person name="Choi C.J."/>
            <person name="Coesel S."/>
            <person name="De Martino A."/>
            <person name="Detter J.C."/>
            <person name="Durkin C."/>
            <person name="Falciatore A."/>
            <person name="Fournet J."/>
            <person name="Haruta M."/>
            <person name="Huysman M.J."/>
            <person name="Jenkins B.D."/>
            <person name="Jiroutova K."/>
            <person name="Jorgensen R.E."/>
            <person name="Joubert Y."/>
            <person name="Kaplan A."/>
            <person name="Kroger N."/>
            <person name="Kroth P.G."/>
            <person name="La Roche J."/>
            <person name="Lindquist E."/>
            <person name="Lommer M."/>
            <person name="Martin-Jezequel V."/>
            <person name="Lopez P.J."/>
            <person name="Lucas S."/>
            <person name="Mangogna M."/>
            <person name="McGinnis K."/>
            <person name="Medlin L.K."/>
            <person name="Montsant A."/>
            <person name="Oudot-Le Secq M.P."/>
            <person name="Napoli C."/>
            <person name="Obornik M."/>
            <person name="Parker M.S."/>
            <person name="Petit J.L."/>
            <person name="Porcel B.M."/>
            <person name="Poulsen N."/>
            <person name="Robison M."/>
            <person name="Rychlewski L."/>
            <person name="Rynearson T.A."/>
            <person name="Schmutz J."/>
            <person name="Shapiro H."/>
            <person name="Siaut M."/>
            <person name="Stanley M."/>
            <person name="Sussman M.R."/>
            <person name="Taylor A.R."/>
            <person name="Vardi A."/>
            <person name="von Dassow P."/>
            <person name="Vyverman W."/>
            <person name="Willis A."/>
            <person name="Wyrwicz L.S."/>
            <person name="Rokhsar D.S."/>
            <person name="Weissenbach J."/>
            <person name="Armbrust E.V."/>
            <person name="Green B.R."/>
            <person name="Van de Peer Y."/>
            <person name="Grigoriev I.V."/>
        </authorList>
    </citation>
    <scope>NUCLEOTIDE SEQUENCE [LARGE SCALE GENOMIC DNA]</scope>
    <source>
        <strain evidence="9 10">CCMP1335</strain>
    </source>
</reference>
<comment type="function">
    <text evidence="7">Required for pre-mRNA splicing.</text>
</comment>
<evidence type="ECO:0000256" key="5">
    <source>
        <dbReference type="ARBA" id="ARBA00023187"/>
    </source>
</evidence>
<evidence type="ECO:0000256" key="7">
    <source>
        <dbReference type="RuleBase" id="RU367025"/>
    </source>
</evidence>
<dbReference type="GO" id="GO:0071011">
    <property type="term" value="C:precatalytic spliceosome"/>
    <property type="evidence" value="ECO:0000318"/>
    <property type="project" value="GO_Central"/>
</dbReference>
<feature type="compositionally biased region" description="Basic and acidic residues" evidence="8">
    <location>
        <begin position="384"/>
        <end position="409"/>
    </location>
</feature>
<keyword evidence="10" id="KW-1185">Reference proteome</keyword>
<keyword evidence="4 7" id="KW-0747">Spliceosome</keyword>
<gene>
    <name evidence="9" type="ORF">THAPSDRAFT_8500</name>
</gene>
<keyword evidence="5 7" id="KW-0508">mRNA splicing</keyword>
<dbReference type="FunCoup" id="B8C9N6">
    <property type="interactions" value="57"/>
</dbReference>